<sequence>MYGPMSTILYFLQMMTEKELLDFHNQELTIGEIIEMHKQEQDIEELQCLDPVPSEDQIMVGNLTEGLSLKNKY</sequence>
<proteinExistence type="predicted"/>
<keyword evidence="2" id="KW-1185">Reference proteome</keyword>
<accession>A0A8X6RC84</accession>
<dbReference type="EMBL" id="BMAU01021067">
    <property type="protein sequence ID" value="GFX89091.1"/>
    <property type="molecule type" value="Genomic_DNA"/>
</dbReference>
<gene>
    <name evidence="1" type="ORF">TNCV_2853901</name>
</gene>
<organism evidence="1 2">
    <name type="scientific">Trichonephila clavipes</name>
    <name type="common">Golden silk orbweaver</name>
    <name type="synonym">Nephila clavipes</name>
    <dbReference type="NCBI Taxonomy" id="2585209"/>
    <lineage>
        <taxon>Eukaryota</taxon>
        <taxon>Metazoa</taxon>
        <taxon>Ecdysozoa</taxon>
        <taxon>Arthropoda</taxon>
        <taxon>Chelicerata</taxon>
        <taxon>Arachnida</taxon>
        <taxon>Araneae</taxon>
        <taxon>Araneomorphae</taxon>
        <taxon>Entelegynae</taxon>
        <taxon>Araneoidea</taxon>
        <taxon>Nephilidae</taxon>
        <taxon>Trichonephila</taxon>
    </lineage>
</organism>
<name>A0A8X6RC84_TRICX</name>
<dbReference type="Proteomes" id="UP000887159">
    <property type="component" value="Unassembled WGS sequence"/>
</dbReference>
<dbReference type="AlphaFoldDB" id="A0A8X6RC84"/>
<comment type="caution">
    <text evidence="1">The sequence shown here is derived from an EMBL/GenBank/DDBJ whole genome shotgun (WGS) entry which is preliminary data.</text>
</comment>
<evidence type="ECO:0000313" key="2">
    <source>
        <dbReference type="Proteomes" id="UP000887159"/>
    </source>
</evidence>
<reference evidence="1" key="1">
    <citation type="submission" date="2020-08" db="EMBL/GenBank/DDBJ databases">
        <title>Multicomponent nature underlies the extraordinary mechanical properties of spider dragline silk.</title>
        <authorList>
            <person name="Kono N."/>
            <person name="Nakamura H."/>
            <person name="Mori M."/>
            <person name="Yoshida Y."/>
            <person name="Ohtoshi R."/>
            <person name="Malay A.D."/>
            <person name="Moran D.A.P."/>
            <person name="Tomita M."/>
            <person name="Numata K."/>
            <person name="Arakawa K."/>
        </authorList>
    </citation>
    <scope>NUCLEOTIDE SEQUENCE</scope>
</reference>
<protein>
    <submittedName>
        <fullName evidence="1">Uncharacterized protein</fullName>
    </submittedName>
</protein>
<evidence type="ECO:0000313" key="1">
    <source>
        <dbReference type="EMBL" id="GFX89091.1"/>
    </source>
</evidence>